<organism evidence="2 3">
    <name type="scientific">Trinickia dinghuensis</name>
    <dbReference type="NCBI Taxonomy" id="2291023"/>
    <lineage>
        <taxon>Bacteria</taxon>
        <taxon>Pseudomonadati</taxon>
        <taxon>Pseudomonadota</taxon>
        <taxon>Betaproteobacteria</taxon>
        <taxon>Burkholderiales</taxon>
        <taxon>Burkholderiaceae</taxon>
        <taxon>Trinickia</taxon>
    </lineage>
</organism>
<sequence>MKNEEYRMKTKTLGSAALAGLLLVLAGCAATKPDVDASHANDSTLRTTLKQGVAEPTIDANGKEVSAAVKARLIEAFDKQAAKDGIAVSPTGVPVSITIEEYSKRSTAARIMLGVMAGRDHIKAQVKLLDASYQVEDSAHSTVNGIGVVAEDVGIEAANGVAELAGVPIPTEQTTASSRQ</sequence>
<dbReference type="PROSITE" id="PS51257">
    <property type="entry name" value="PROKAR_LIPOPROTEIN"/>
    <property type="match status" value="1"/>
</dbReference>
<keyword evidence="1" id="KW-0732">Signal</keyword>
<dbReference type="OrthoDB" id="9096533at2"/>
<evidence type="ECO:0000313" key="2">
    <source>
        <dbReference type="EMBL" id="RDV00814.1"/>
    </source>
</evidence>
<feature type="chain" id="PRO_5017735387" evidence="1">
    <location>
        <begin position="30"/>
        <end position="180"/>
    </location>
</feature>
<dbReference type="Proteomes" id="UP000256838">
    <property type="component" value="Unassembled WGS sequence"/>
</dbReference>
<evidence type="ECO:0000313" key="3">
    <source>
        <dbReference type="Proteomes" id="UP000256838"/>
    </source>
</evidence>
<proteinExistence type="predicted"/>
<dbReference type="InterPro" id="IPR025522">
    <property type="entry name" value="DUF4410"/>
</dbReference>
<reference evidence="2 3" key="1">
    <citation type="submission" date="2018-08" db="EMBL/GenBank/DDBJ databases">
        <title>Paraburkholderia sp. DHOM06 isolated from forest soil.</title>
        <authorList>
            <person name="Gao Z.-H."/>
            <person name="Qiu L.-H."/>
        </authorList>
    </citation>
    <scope>NUCLEOTIDE SEQUENCE [LARGE SCALE GENOMIC DNA]</scope>
    <source>
        <strain evidence="2 3">DHOM06</strain>
    </source>
</reference>
<dbReference type="Pfam" id="PF14366">
    <property type="entry name" value="DUF4410"/>
    <property type="match status" value="1"/>
</dbReference>
<accession>A0A3D8K5V9</accession>
<protein>
    <submittedName>
        <fullName evidence="2">DUF4410 domain-containing protein</fullName>
    </submittedName>
</protein>
<gene>
    <name evidence="2" type="ORF">DWV00_03455</name>
</gene>
<comment type="caution">
    <text evidence="2">The sequence shown here is derived from an EMBL/GenBank/DDBJ whole genome shotgun (WGS) entry which is preliminary data.</text>
</comment>
<dbReference type="AlphaFoldDB" id="A0A3D8K5V9"/>
<evidence type="ECO:0000256" key="1">
    <source>
        <dbReference type="SAM" id="SignalP"/>
    </source>
</evidence>
<keyword evidence="3" id="KW-1185">Reference proteome</keyword>
<dbReference type="EMBL" id="QRGA01000001">
    <property type="protein sequence ID" value="RDV00814.1"/>
    <property type="molecule type" value="Genomic_DNA"/>
</dbReference>
<name>A0A3D8K5V9_9BURK</name>
<feature type="signal peptide" evidence="1">
    <location>
        <begin position="1"/>
        <end position="29"/>
    </location>
</feature>